<proteinExistence type="predicted"/>
<protein>
    <submittedName>
        <fullName evidence="2">Uncharacterized protein</fullName>
    </submittedName>
</protein>
<accession>A2ZKG9</accession>
<evidence type="ECO:0000313" key="3">
    <source>
        <dbReference type="Proteomes" id="UP000007015"/>
    </source>
</evidence>
<organism evidence="2 3">
    <name type="scientific">Oryza sativa subsp. indica</name>
    <name type="common">Rice</name>
    <dbReference type="NCBI Taxonomy" id="39946"/>
    <lineage>
        <taxon>Eukaryota</taxon>
        <taxon>Viridiplantae</taxon>
        <taxon>Streptophyta</taxon>
        <taxon>Embryophyta</taxon>
        <taxon>Tracheophyta</taxon>
        <taxon>Spermatophyta</taxon>
        <taxon>Magnoliopsida</taxon>
        <taxon>Liliopsida</taxon>
        <taxon>Poales</taxon>
        <taxon>Poaceae</taxon>
        <taxon>BOP clade</taxon>
        <taxon>Oryzoideae</taxon>
        <taxon>Oryzeae</taxon>
        <taxon>Oryzinae</taxon>
        <taxon>Oryza</taxon>
        <taxon>Oryza sativa</taxon>
    </lineage>
</organism>
<dbReference type="AlphaFoldDB" id="A2ZKG9"/>
<dbReference type="Gramene" id="BGIOSGA037388-TA">
    <property type="protein sequence ID" value="BGIOSGA037388-PA"/>
    <property type="gene ID" value="BGIOSGA037388"/>
</dbReference>
<name>A2ZKG9_ORYSI</name>
<feature type="chain" id="PRO_5002650977" evidence="1">
    <location>
        <begin position="22"/>
        <end position="109"/>
    </location>
</feature>
<keyword evidence="3" id="KW-1185">Reference proteome</keyword>
<evidence type="ECO:0000313" key="2">
    <source>
        <dbReference type="EMBL" id="EAY83103.1"/>
    </source>
</evidence>
<dbReference type="Proteomes" id="UP000007015">
    <property type="component" value="Chromosome 12"/>
</dbReference>
<sequence length="109" mass="11909">MGMTAPLPLLLLLLLLYFSFPLSTLVLPAVAAAALADLDLRCEELIKEEFGAECNFDVRDAVKKLERLGIVHRDSIGRIVCVSLKRANEILGNTTEELVMRAQQSPAAS</sequence>
<gene>
    <name evidence="2" type="ORF">OsI_38320</name>
</gene>
<dbReference type="HOGENOM" id="CLU_2188310_0_0_1"/>
<feature type="signal peptide" evidence="1">
    <location>
        <begin position="1"/>
        <end position="21"/>
    </location>
</feature>
<dbReference type="PANTHER" id="PTHR33645">
    <property type="entry name" value="AMINOPEPTIDASE (DUF3754)"/>
    <property type="match status" value="1"/>
</dbReference>
<dbReference type="STRING" id="39946.A2ZKG9"/>
<dbReference type="EMBL" id="CM000137">
    <property type="protein sequence ID" value="EAY83103.1"/>
    <property type="molecule type" value="Genomic_DNA"/>
</dbReference>
<reference evidence="2 3" key="1">
    <citation type="journal article" date="2005" name="PLoS Biol.">
        <title>The genomes of Oryza sativa: a history of duplications.</title>
        <authorList>
            <person name="Yu J."/>
            <person name="Wang J."/>
            <person name="Lin W."/>
            <person name="Li S."/>
            <person name="Li H."/>
            <person name="Zhou J."/>
            <person name="Ni P."/>
            <person name="Dong W."/>
            <person name="Hu S."/>
            <person name="Zeng C."/>
            <person name="Zhang J."/>
            <person name="Zhang Y."/>
            <person name="Li R."/>
            <person name="Xu Z."/>
            <person name="Li S."/>
            <person name="Li X."/>
            <person name="Zheng H."/>
            <person name="Cong L."/>
            <person name="Lin L."/>
            <person name="Yin J."/>
            <person name="Geng J."/>
            <person name="Li G."/>
            <person name="Shi J."/>
            <person name="Liu J."/>
            <person name="Lv H."/>
            <person name="Li J."/>
            <person name="Wang J."/>
            <person name="Deng Y."/>
            <person name="Ran L."/>
            <person name="Shi X."/>
            <person name="Wang X."/>
            <person name="Wu Q."/>
            <person name="Li C."/>
            <person name="Ren X."/>
            <person name="Wang J."/>
            <person name="Wang X."/>
            <person name="Li D."/>
            <person name="Liu D."/>
            <person name="Zhang X."/>
            <person name="Ji Z."/>
            <person name="Zhao W."/>
            <person name="Sun Y."/>
            <person name="Zhang Z."/>
            <person name="Bao J."/>
            <person name="Han Y."/>
            <person name="Dong L."/>
            <person name="Ji J."/>
            <person name="Chen P."/>
            <person name="Wu S."/>
            <person name="Liu J."/>
            <person name="Xiao Y."/>
            <person name="Bu D."/>
            <person name="Tan J."/>
            <person name="Yang L."/>
            <person name="Ye C."/>
            <person name="Zhang J."/>
            <person name="Xu J."/>
            <person name="Zhou Y."/>
            <person name="Yu Y."/>
            <person name="Zhang B."/>
            <person name="Zhuang S."/>
            <person name="Wei H."/>
            <person name="Liu B."/>
            <person name="Lei M."/>
            <person name="Yu H."/>
            <person name="Li Y."/>
            <person name="Xu H."/>
            <person name="Wei S."/>
            <person name="He X."/>
            <person name="Fang L."/>
            <person name="Zhang Z."/>
            <person name="Zhang Y."/>
            <person name="Huang X."/>
            <person name="Su Z."/>
            <person name="Tong W."/>
            <person name="Li J."/>
            <person name="Tong Z."/>
            <person name="Li S."/>
            <person name="Ye J."/>
            <person name="Wang L."/>
            <person name="Fang L."/>
            <person name="Lei T."/>
            <person name="Chen C."/>
            <person name="Chen H."/>
            <person name="Xu Z."/>
            <person name="Li H."/>
            <person name="Huang H."/>
            <person name="Zhang F."/>
            <person name="Xu H."/>
            <person name="Li N."/>
            <person name="Zhao C."/>
            <person name="Li S."/>
            <person name="Dong L."/>
            <person name="Huang Y."/>
            <person name="Li L."/>
            <person name="Xi Y."/>
            <person name="Qi Q."/>
            <person name="Li W."/>
            <person name="Zhang B."/>
            <person name="Hu W."/>
            <person name="Zhang Y."/>
            <person name="Tian X."/>
            <person name="Jiao Y."/>
            <person name="Liang X."/>
            <person name="Jin J."/>
            <person name="Gao L."/>
            <person name="Zheng W."/>
            <person name="Hao B."/>
            <person name="Liu S."/>
            <person name="Wang W."/>
            <person name="Yuan L."/>
            <person name="Cao M."/>
            <person name="McDermott J."/>
            <person name="Samudrala R."/>
            <person name="Wang J."/>
            <person name="Wong G.K."/>
            <person name="Yang H."/>
        </authorList>
    </citation>
    <scope>NUCLEOTIDE SEQUENCE [LARGE SCALE GENOMIC DNA]</scope>
    <source>
        <strain evidence="3">cv. 93-11</strain>
    </source>
</reference>
<keyword evidence="1" id="KW-0732">Signal</keyword>
<evidence type="ECO:0000256" key="1">
    <source>
        <dbReference type="SAM" id="SignalP"/>
    </source>
</evidence>
<dbReference type="PANTHER" id="PTHR33645:SF14">
    <property type="entry name" value="EXPRESSED PROTEIN"/>
    <property type="match status" value="1"/>
</dbReference>